<sequence length="175" mass="18777">MTLIRRTLLQRFVTAAVFAGLPGAALFAQLAPAASIPADHPLQAAWQAWRGSYVAPEGRVVDSFQQGASHSEGQGYGMALALSFGDGETFRRMFTWTETNLALRSDALLAWRWLPDALPHVPTATMPVMAICSTPGPSPGPRGCSACPTTPRVPAPSPPIWWRAAWCRCPGAPPR</sequence>
<keyword evidence="6" id="KW-0326">Glycosidase</keyword>
<dbReference type="InterPro" id="IPR006311">
    <property type="entry name" value="TAT_signal"/>
</dbReference>
<reference evidence="9 10" key="1">
    <citation type="submission" date="2015-09" db="EMBL/GenBank/DDBJ databases">
        <title>Complete genome sequence of Defluviimonas alba cai42t isolated from an oilfield in Xinjiang.</title>
        <authorList>
            <person name="Geng S."/>
            <person name="Pan X."/>
            <person name="Wu X."/>
        </authorList>
    </citation>
    <scope>NUCLEOTIDE SEQUENCE [LARGE SCALE GENOMIC DNA]</scope>
    <source>
        <strain evidence="10">cai42</strain>
    </source>
</reference>
<dbReference type="STRING" id="1335048.AKL17_1359"/>
<dbReference type="KEGG" id="daa:AKL17_1359"/>
<proteinExistence type="inferred from homology"/>
<evidence type="ECO:0000256" key="1">
    <source>
        <dbReference type="ARBA" id="ARBA00000966"/>
    </source>
</evidence>
<dbReference type="InterPro" id="IPR002037">
    <property type="entry name" value="Glyco_hydro_8"/>
</dbReference>
<dbReference type="SUPFAM" id="SSF48208">
    <property type="entry name" value="Six-hairpin glycosidases"/>
    <property type="match status" value="1"/>
</dbReference>
<comment type="catalytic activity">
    <reaction evidence="1">
        <text>Endohydrolysis of (1-&gt;4)-beta-D-glucosidic linkages in cellulose, lichenin and cereal beta-D-glucans.</text>
        <dbReference type="EC" id="3.2.1.4"/>
    </reaction>
</comment>
<keyword evidence="4" id="KW-0378">Hydrolase</keyword>
<keyword evidence="10" id="KW-1185">Reference proteome</keyword>
<dbReference type="EC" id="3.2.1.4" evidence="3"/>
<accession>A0A159Z395</accession>
<dbReference type="PATRIC" id="fig|1335048.3.peg.1411"/>
<keyword evidence="7" id="KW-0624">Polysaccharide degradation</keyword>
<comment type="similarity">
    <text evidence="2">Belongs to the glycosyl hydrolase 8 (cellulase D) family.</text>
</comment>
<evidence type="ECO:0000256" key="2">
    <source>
        <dbReference type="ARBA" id="ARBA00009209"/>
    </source>
</evidence>
<evidence type="ECO:0000256" key="7">
    <source>
        <dbReference type="ARBA" id="ARBA00023326"/>
    </source>
</evidence>
<feature type="chain" id="PRO_5007811445" description="cellulase" evidence="8">
    <location>
        <begin position="34"/>
        <end position="175"/>
    </location>
</feature>
<dbReference type="Pfam" id="PF01270">
    <property type="entry name" value="Glyco_hydro_8"/>
    <property type="match status" value="1"/>
</dbReference>
<dbReference type="InterPro" id="IPR012341">
    <property type="entry name" value="6hp_glycosidase-like_sf"/>
</dbReference>
<evidence type="ECO:0000256" key="6">
    <source>
        <dbReference type="ARBA" id="ARBA00023295"/>
    </source>
</evidence>
<dbReference type="EMBL" id="CP012661">
    <property type="protein sequence ID" value="AMY68614.1"/>
    <property type="molecule type" value="Genomic_DNA"/>
</dbReference>
<dbReference type="Proteomes" id="UP000076128">
    <property type="component" value="Chromosome"/>
</dbReference>
<dbReference type="AlphaFoldDB" id="A0A159Z395"/>
<dbReference type="Gene3D" id="1.50.10.10">
    <property type="match status" value="1"/>
</dbReference>
<keyword evidence="7" id="KW-0119">Carbohydrate metabolism</keyword>
<dbReference type="PROSITE" id="PS51318">
    <property type="entry name" value="TAT"/>
    <property type="match status" value="1"/>
</dbReference>
<evidence type="ECO:0000256" key="8">
    <source>
        <dbReference type="SAM" id="SignalP"/>
    </source>
</evidence>
<keyword evidence="5" id="KW-0136">Cellulose degradation</keyword>
<feature type="signal peptide" evidence="8">
    <location>
        <begin position="1"/>
        <end position="33"/>
    </location>
</feature>
<gene>
    <name evidence="9" type="ORF">AKL17_1359</name>
</gene>
<evidence type="ECO:0000313" key="10">
    <source>
        <dbReference type="Proteomes" id="UP000076128"/>
    </source>
</evidence>
<keyword evidence="8" id="KW-0732">Signal</keyword>
<protein>
    <recommendedName>
        <fullName evidence="3">cellulase</fullName>
        <ecNumber evidence="3">3.2.1.4</ecNumber>
    </recommendedName>
</protein>
<evidence type="ECO:0000256" key="5">
    <source>
        <dbReference type="ARBA" id="ARBA00023001"/>
    </source>
</evidence>
<name>A0A159Z395_9RHOB</name>
<dbReference type="GO" id="GO:0008810">
    <property type="term" value="F:cellulase activity"/>
    <property type="evidence" value="ECO:0007669"/>
    <property type="project" value="UniProtKB-EC"/>
</dbReference>
<evidence type="ECO:0000313" key="9">
    <source>
        <dbReference type="EMBL" id="AMY68614.1"/>
    </source>
</evidence>
<dbReference type="GO" id="GO:0030245">
    <property type="term" value="P:cellulose catabolic process"/>
    <property type="evidence" value="ECO:0007669"/>
    <property type="project" value="UniProtKB-KW"/>
</dbReference>
<organism evidence="9 10">
    <name type="scientific">Frigidibacter mobilis</name>
    <dbReference type="NCBI Taxonomy" id="1335048"/>
    <lineage>
        <taxon>Bacteria</taxon>
        <taxon>Pseudomonadati</taxon>
        <taxon>Pseudomonadota</taxon>
        <taxon>Alphaproteobacteria</taxon>
        <taxon>Rhodobacterales</taxon>
        <taxon>Paracoccaceae</taxon>
        <taxon>Frigidibacter</taxon>
    </lineage>
</organism>
<evidence type="ECO:0000256" key="3">
    <source>
        <dbReference type="ARBA" id="ARBA00012601"/>
    </source>
</evidence>
<evidence type="ECO:0000256" key="4">
    <source>
        <dbReference type="ARBA" id="ARBA00022801"/>
    </source>
</evidence>
<dbReference type="InterPro" id="IPR008928">
    <property type="entry name" value="6-hairpin_glycosidase_sf"/>
</dbReference>